<dbReference type="CDD" id="cd07989">
    <property type="entry name" value="LPLAT_AGPAT-like"/>
    <property type="match status" value="1"/>
</dbReference>
<dbReference type="PANTHER" id="PTHR10434">
    <property type="entry name" value="1-ACYL-SN-GLYCEROL-3-PHOSPHATE ACYLTRANSFERASE"/>
    <property type="match status" value="1"/>
</dbReference>
<comment type="catalytic activity">
    <reaction evidence="4">
        <text>a 1-acyl-sn-glycero-3-phosphate + an acyl-CoA = a 1,2-diacyl-sn-glycero-3-phosphate + CoA</text>
        <dbReference type="Rhea" id="RHEA:19709"/>
        <dbReference type="ChEBI" id="CHEBI:57287"/>
        <dbReference type="ChEBI" id="CHEBI:57970"/>
        <dbReference type="ChEBI" id="CHEBI:58342"/>
        <dbReference type="ChEBI" id="CHEBI:58608"/>
        <dbReference type="EC" id="2.3.1.51"/>
    </reaction>
</comment>
<protein>
    <recommendedName>
        <fullName evidence="4">1-acyl-sn-glycerol-3-phosphate acyltransferase</fullName>
        <ecNumber evidence="4">2.3.1.51</ecNumber>
    </recommendedName>
</protein>
<dbReference type="GO" id="GO:0016020">
    <property type="term" value="C:membrane"/>
    <property type="evidence" value="ECO:0007669"/>
    <property type="project" value="InterPro"/>
</dbReference>
<evidence type="ECO:0000256" key="4">
    <source>
        <dbReference type="RuleBase" id="RU361267"/>
    </source>
</evidence>
<evidence type="ECO:0000259" key="5">
    <source>
        <dbReference type="SMART" id="SM00563"/>
    </source>
</evidence>
<dbReference type="NCBIfam" id="TIGR00530">
    <property type="entry name" value="AGP_acyltrn"/>
    <property type="match status" value="1"/>
</dbReference>
<gene>
    <name evidence="6" type="primary">plsC</name>
    <name evidence="6" type="ORF">SAMEA4364220_01047</name>
</gene>
<dbReference type="GO" id="GO:0006654">
    <property type="term" value="P:phosphatidic acid biosynthetic process"/>
    <property type="evidence" value="ECO:0007669"/>
    <property type="project" value="TreeGrafter"/>
</dbReference>
<dbReference type="EC" id="2.3.1.51" evidence="4"/>
<evidence type="ECO:0000313" key="7">
    <source>
        <dbReference type="Proteomes" id="UP000215383"/>
    </source>
</evidence>
<dbReference type="EMBL" id="LT906446">
    <property type="protein sequence ID" value="SNU99098.1"/>
    <property type="molecule type" value="Genomic_DNA"/>
</dbReference>
<dbReference type="Proteomes" id="UP000215383">
    <property type="component" value="Chromosome 1"/>
</dbReference>
<keyword evidence="2 4" id="KW-0808">Transferase</keyword>
<name>A0A239TPG3_9FIRM</name>
<evidence type="ECO:0000256" key="3">
    <source>
        <dbReference type="ARBA" id="ARBA00023315"/>
    </source>
</evidence>
<dbReference type="RefSeq" id="WP_027890613.1">
    <property type="nucleotide sequence ID" value="NZ_LT906446.1"/>
</dbReference>
<dbReference type="PANTHER" id="PTHR10434:SF11">
    <property type="entry name" value="1-ACYL-SN-GLYCEROL-3-PHOSPHATE ACYLTRANSFERASE"/>
    <property type="match status" value="1"/>
</dbReference>
<dbReference type="GO" id="GO:0003841">
    <property type="term" value="F:1-acylglycerol-3-phosphate O-acyltransferase activity"/>
    <property type="evidence" value="ECO:0007669"/>
    <property type="project" value="UniProtKB-UniRule"/>
</dbReference>
<comment type="similarity">
    <text evidence="1 4">Belongs to the 1-acyl-sn-glycerol-3-phosphate acyltransferase family.</text>
</comment>
<dbReference type="Pfam" id="PF01553">
    <property type="entry name" value="Acyltransferase"/>
    <property type="match status" value="1"/>
</dbReference>
<feature type="domain" description="Phospholipid/glycerol acyltransferase" evidence="5">
    <location>
        <begin position="34"/>
        <end position="146"/>
    </location>
</feature>
<keyword evidence="7" id="KW-1185">Reference proteome</keyword>
<keyword evidence="4" id="KW-0444">Lipid biosynthesis</keyword>
<reference evidence="6 7" key="1">
    <citation type="submission" date="2017-06" db="EMBL/GenBank/DDBJ databases">
        <authorList>
            <consortium name="Pathogen Informatics"/>
        </authorList>
    </citation>
    <scope>NUCLEOTIDE SEQUENCE [LARGE SCALE GENOMIC DNA]</scope>
    <source>
        <strain evidence="6 7">NCTC10570</strain>
    </source>
</reference>
<keyword evidence="4" id="KW-0594">Phospholipid biosynthesis</keyword>
<sequence length="193" mass="21708">MLYKILKLMFMFIYSVIFPTKVVGAENVPKEGAVILASNHLSNWDPPLVGTFIPRHLAYMAKEELFHVPILKNILCNVHTFPVRRGASDRAAIKTALTMLKAKECICMFPEGTRSRDGKLHKGAPGVALIAAKSKAVVVPVAIEGTFKLRPFRRLKVSYGKPMYFEAEKADKENLQEFTEKIMQEISSMLKIQ</sequence>
<keyword evidence="4" id="KW-1208">Phospholipid metabolism</keyword>
<accession>A0A239TPG3</accession>
<evidence type="ECO:0000256" key="2">
    <source>
        <dbReference type="ARBA" id="ARBA00022679"/>
    </source>
</evidence>
<dbReference type="eggNOG" id="COG0204">
    <property type="taxonomic scope" value="Bacteria"/>
</dbReference>
<dbReference type="InterPro" id="IPR004552">
    <property type="entry name" value="AGP_acyltrans"/>
</dbReference>
<comment type="domain">
    <text evidence="4">The HXXXXD motif is essential for acyltransferase activity and may constitute the binding site for the phosphate moiety of the glycerol-3-phosphate.</text>
</comment>
<dbReference type="GeneID" id="78507055"/>
<keyword evidence="3 4" id="KW-0012">Acyltransferase</keyword>
<dbReference type="AlphaFoldDB" id="A0A239TPG3"/>
<organism evidence="6 7">
    <name type="scientific">Megamonas hypermegale</name>
    <dbReference type="NCBI Taxonomy" id="158847"/>
    <lineage>
        <taxon>Bacteria</taxon>
        <taxon>Bacillati</taxon>
        <taxon>Bacillota</taxon>
        <taxon>Negativicutes</taxon>
        <taxon>Selenomonadales</taxon>
        <taxon>Selenomonadaceae</taxon>
        <taxon>Megamonas</taxon>
    </lineage>
</organism>
<proteinExistence type="inferred from homology"/>
<dbReference type="InterPro" id="IPR002123">
    <property type="entry name" value="Plipid/glycerol_acylTrfase"/>
</dbReference>
<evidence type="ECO:0000313" key="6">
    <source>
        <dbReference type="EMBL" id="SNU99098.1"/>
    </source>
</evidence>
<evidence type="ECO:0000256" key="1">
    <source>
        <dbReference type="ARBA" id="ARBA00008655"/>
    </source>
</evidence>
<keyword evidence="4" id="KW-0443">Lipid metabolism</keyword>
<dbReference type="SMART" id="SM00563">
    <property type="entry name" value="PlsC"/>
    <property type="match status" value="1"/>
</dbReference>
<dbReference type="SUPFAM" id="SSF69593">
    <property type="entry name" value="Glycerol-3-phosphate (1)-acyltransferase"/>
    <property type="match status" value="1"/>
</dbReference>